<feature type="chain" id="PRO_5031172941" evidence="3">
    <location>
        <begin position="24"/>
        <end position="132"/>
    </location>
</feature>
<gene>
    <name evidence="4" type="ORF">HHU12_24890</name>
</gene>
<evidence type="ECO:0000313" key="4">
    <source>
        <dbReference type="EMBL" id="NME71225.1"/>
    </source>
</evidence>
<keyword evidence="2" id="KW-1133">Transmembrane helix</keyword>
<name>A0A7X9RYW1_9BACT</name>
<evidence type="ECO:0000256" key="2">
    <source>
        <dbReference type="SAM" id="Phobius"/>
    </source>
</evidence>
<feature type="coiled-coil region" evidence="1">
    <location>
        <begin position="37"/>
        <end position="64"/>
    </location>
</feature>
<comment type="caution">
    <text evidence="4">The sequence shown here is derived from an EMBL/GenBank/DDBJ whole genome shotgun (WGS) entry which is preliminary data.</text>
</comment>
<evidence type="ECO:0000256" key="1">
    <source>
        <dbReference type="SAM" id="Coils"/>
    </source>
</evidence>
<reference evidence="4 5" key="1">
    <citation type="submission" date="2020-04" db="EMBL/GenBank/DDBJ databases">
        <title>Flammeovirga sp. SR4, a novel species isolated from seawater.</title>
        <authorList>
            <person name="Wang X."/>
        </authorList>
    </citation>
    <scope>NUCLEOTIDE SEQUENCE [LARGE SCALE GENOMIC DNA]</scope>
    <source>
        <strain evidence="4 5">ATCC 23126</strain>
    </source>
</reference>
<keyword evidence="2" id="KW-0812">Transmembrane</keyword>
<keyword evidence="2" id="KW-0472">Membrane</keyword>
<sequence length="132" mass="15261">MMKKLFSIIVLLVCIIAVNNVHAQNYTYYSEDDNTSVNNNSKEIDKLEDEIFNLEMDKKRAEQKLSSNRTVKTIGISMDAVSLFILWPLVIPGTIMWIASPTKKHVRAIEGYEYTLHKKKQELRNLQTNQSI</sequence>
<dbReference type="Proteomes" id="UP000576082">
    <property type="component" value="Unassembled WGS sequence"/>
</dbReference>
<evidence type="ECO:0000256" key="3">
    <source>
        <dbReference type="SAM" id="SignalP"/>
    </source>
</evidence>
<protein>
    <submittedName>
        <fullName evidence="4">Uncharacterized protein</fullName>
    </submittedName>
</protein>
<dbReference type="RefSeq" id="WP_169659446.1">
    <property type="nucleotide sequence ID" value="NZ_JABANE010000090.1"/>
</dbReference>
<feature type="transmembrane region" description="Helical" evidence="2">
    <location>
        <begin position="80"/>
        <end position="99"/>
    </location>
</feature>
<evidence type="ECO:0000313" key="5">
    <source>
        <dbReference type="Proteomes" id="UP000576082"/>
    </source>
</evidence>
<feature type="signal peptide" evidence="3">
    <location>
        <begin position="1"/>
        <end position="23"/>
    </location>
</feature>
<organism evidence="4 5">
    <name type="scientific">Flammeovirga aprica JL-4</name>
    <dbReference type="NCBI Taxonomy" id="694437"/>
    <lineage>
        <taxon>Bacteria</taxon>
        <taxon>Pseudomonadati</taxon>
        <taxon>Bacteroidota</taxon>
        <taxon>Cytophagia</taxon>
        <taxon>Cytophagales</taxon>
        <taxon>Flammeovirgaceae</taxon>
        <taxon>Flammeovirga</taxon>
    </lineage>
</organism>
<keyword evidence="5" id="KW-1185">Reference proteome</keyword>
<keyword evidence="3" id="KW-0732">Signal</keyword>
<keyword evidence="1" id="KW-0175">Coiled coil</keyword>
<dbReference type="EMBL" id="JABANE010000090">
    <property type="protein sequence ID" value="NME71225.1"/>
    <property type="molecule type" value="Genomic_DNA"/>
</dbReference>
<dbReference type="AlphaFoldDB" id="A0A7X9RYW1"/>
<accession>A0A7X9RYW1</accession>
<proteinExistence type="predicted"/>